<evidence type="ECO:0000313" key="11">
    <source>
        <dbReference type="EnsemblPlants" id="AET7Gv21193700.1"/>
    </source>
</evidence>
<keyword evidence="12" id="KW-1185">Reference proteome</keyword>
<organism evidence="11 12">
    <name type="scientific">Aegilops tauschii subsp. strangulata</name>
    <name type="common">Goatgrass</name>
    <dbReference type="NCBI Taxonomy" id="200361"/>
    <lineage>
        <taxon>Eukaryota</taxon>
        <taxon>Viridiplantae</taxon>
        <taxon>Streptophyta</taxon>
        <taxon>Embryophyta</taxon>
        <taxon>Tracheophyta</taxon>
        <taxon>Spermatophyta</taxon>
        <taxon>Magnoliopsida</taxon>
        <taxon>Liliopsida</taxon>
        <taxon>Poales</taxon>
        <taxon>Poaceae</taxon>
        <taxon>BOP clade</taxon>
        <taxon>Pooideae</taxon>
        <taxon>Triticodae</taxon>
        <taxon>Triticeae</taxon>
        <taxon>Triticinae</taxon>
        <taxon>Aegilops</taxon>
    </lineage>
</organism>
<evidence type="ECO:0000256" key="9">
    <source>
        <dbReference type="SAM" id="SignalP"/>
    </source>
</evidence>
<dbReference type="Pfam" id="PF05207">
    <property type="entry name" value="Zn_ribbon_CSL"/>
    <property type="match status" value="1"/>
</dbReference>
<comment type="pathway">
    <text evidence="1">Protein modification; peptidyl-diphthamide biosynthesis.</text>
</comment>
<keyword evidence="2" id="KW-0479">Metal-binding</keyword>
<dbReference type="InterPro" id="IPR007872">
    <property type="entry name" value="DPH_MB_dom"/>
</dbReference>
<evidence type="ECO:0000256" key="4">
    <source>
        <dbReference type="ARBA" id="ARBA00024032"/>
    </source>
</evidence>
<feature type="region of interest" description="Disordered" evidence="8">
    <location>
        <begin position="113"/>
        <end position="132"/>
    </location>
</feature>
<dbReference type="PROSITE" id="PS51074">
    <property type="entry name" value="DPH_MB"/>
    <property type="match status" value="1"/>
</dbReference>
<comment type="similarity">
    <text evidence="4">Belongs to the DPH3 family.</text>
</comment>
<dbReference type="Gene3D" id="3.10.660.10">
    <property type="entry name" value="DPH Zinc finger"/>
    <property type="match status" value="1"/>
</dbReference>
<evidence type="ECO:0000256" key="6">
    <source>
        <dbReference type="ARBA" id="ARBA00041070"/>
    </source>
</evidence>
<dbReference type="AlphaFoldDB" id="A0A453T1W2"/>
<dbReference type="FunFam" id="3.10.660.10:FF:000001">
    <property type="entry name" value="Diphthamide biosynthesis 3"/>
    <property type="match status" value="1"/>
</dbReference>
<feature type="signal peptide" evidence="9">
    <location>
        <begin position="1"/>
        <end position="27"/>
    </location>
</feature>
<evidence type="ECO:0000259" key="10">
    <source>
        <dbReference type="PROSITE" id="PS51074"/>
    </source>
</evidence>
<dbReference type="STRING" id="200361.A0A453T1W2"/>
<evidence type="ECO:0000256" key="1">
    <source>
        <dbReference type="ARBA" id="ARBA00005156"/>
    </source>
</evidence>
<reference evidence="11" key="4">
    <citation type="submission" date="2019-03" db="UniProtKB">
        <authorList>
            <consortium name="EnsemblPlants"/>
        </authorList>
    </citation>
    <scope>IDENTIFICATION</scope>
</reference>
<evidence type="ECO:0000256" key="8">
    <source>
        <dbReference type="SAM" id="MobiDB-lite"/>
    </source>
</evidence>
<comment type="catalytic activity">
    <reaction evidence="5">
        <text>[3Fe-4S](1+)-[protein] + Fe(2+)-[Dph3] = [3Fe-4S](0)-[protein] + Fe(3+)-[Dph3]</text>
        <dbReference type="Rhea" id="RHEA:71235"/>
        <dbReference type="Rhea" id="RHEA-COMP:17996"/>
        <dbReference type="Rhea" id="RHEA-COMP:17997"/>
        <dbReference type="Rhea" id="RHEA-COMP:18002"/>
        <dbReference type="Rhea" id="RHEA-COMP:18003"/>
        <dbReference type="ChEBI" id="CHEBI:29033"/>
        <dbReference type="ChEBI" id="CHEBI:29034"/>
        <dbReference type="ChEBI" id="CHEBI:33751"/>
        <dbReference type="ChEBI" id="CHEBI:47402"/>
        <dbReference type="ChEBI" id="CHEBI:83228"/>
    </reaction>
</comment>
<accession>A0A453T1W2</accession>
<reference evidence="11" key="5">
    <citation type="journal article" date="2021" name="G3 (Bethesda)">
        <title>Aegilops tauschii genome assembly Aet v5.0 features greater sequence contiguity and improved annotation.</title>
        <authorList>
            <person name="Wang L."/>
            <person name="Zhu T."/>
            <person name="Rodriguez J.C."/>
            <person name="Deal K.R."/>
            <person name="Dubcovsky J."/>
            <person name="McGuire P.E."/>
            <person name="Lux T."/>
            <person name="Spannagl M."/>
            <person name="Mayer K.F.X."/>
            <person name="Baldrich P."/>
            <person name="Meyers B.C."/>
            <person name="Huo N."/>
            <person name="Gu Y.Q."/>
            <person name="Zhou H."/>
            <person name="Devos K.M."/>
            <person name="Bennetzen J.L."/>
            <person name="Unver T."/>
            <person name="Budak H."/>
            <person name="Gulick P.J."/>
            <person name="Galiba G."/>
            <person name="Kalapos B."/>
            <person name="Nelson D.R."/>
            <person name="Li P."/>
            <person name="You F.M."/>
            <person name="Luo M.C."/>
            <person name="Dvorak J."/>
        </authorList>
    </citation>
    <scope>NUCLEOTIDE SEQUENCE [LARGE SCALE GENOMIC DNA]</scope>
    <source>
        <strain evidence="11">cv. AL8/78</strain>
    </source>
</reference>
<reference evidence="11" key="3">
    <citation type="journal article" date="2017" name="Nature">
        <title>Genome sequence of the progenitor of the wheat D genome Aegilops tauschii.</title>
        <authorList>
            <person name="Luo M.C."/>
            <person name="Gu Y.Q."/>
            <person name="Puiu D."/>
            <person name="Wang H."/>
            <person name="Twardziok S.O."/>
            <person name="Deal K.R."/>
            <person name="Huo N."/>
            <person name="Zhu T."/>
            <person name="Wang L."/>
            <person name="Wang Y."/>
            <person name="McGuire P.E."/>
            <person name="Liu S."/>
            <person name="Long H."/>
            <person name="Ramasamy R.K."/>
            <person name="Rodriguez J.C."/>
            <person name="Van S.L."/>
            <person name="Yuan L."/>
            <person name="Wang Z."/>
            <person name="Xia Z."/>
            <person name="Xiao L."/>
            <person name="Anderson O.D."/>
            <person name="Ouyang S."/>
            <person name="Liang Y."/>
            <person name="Zimin A.V."/>
            <person name="Pertea G."/>
            <person name="Qi P."/>
            <person name="Bennetzen J.L."/>
            <person name="Dai X."/>
            <person name="Dawson M.W."/>
            <person name="Muller H.G."/>
            <person name="Kugler K."/>
            <person name="Rivarola-Duarte L."/>
            <person name="Spannagl M."/>
            <person name="Mayer K.F.X."/>
            <person name="Lu F.H."/>
            <person name="Bevan M.W."/>
            <person name="Leroy P."/>
            <person name="Li P."/>
            <person name="You F.M."/>
            <person name="Sun Q."/>
            <person name="Liu Z."/>
            <person name="Lyons E."/>
            <person name="Wicker T."/>
            <person name="Salzberg S.L."/>
            <person name="Devos K.M."/>
            <person name="Dvorak J."/>
        </authorList>
    </citation>
    <scope>NUCLEOTIDE SEQUENCE [LARGE SCALE GENOMIC DNA]</scope>
    <source>
        <strain evidence="11">cv. AL8/78</strain>
    </source>
</reference>
<dbReference type="GO" id="GO:0017183">
    <property type="term" value="P:protein histidyl modification to diphthamide"/>
    <property type="evidence" value="ECO:0007669"/>
    <property type="project" value="InterPro"/>
</dbReference>
<dbReference type="PANTHER" id="PTHR21454">
    <property type="entry name" value="DPH3 HOMOLOG-RELATED"/>
    <property type="match status" value="1"/>
</dbReference>
<feature type="chain" id="PRO_5019283361" description="Diphthamide biosynthesis protein 3" evidence="9">
    <location>
        <begin position="28"/>
        <end position="132"/>
    </location>
</feature>
<keyword evidence="9" id="KW-0732">Signal</keyword>
<evidence type="ECO:0000256" key="7">
    <source>
        <dbReference type="ARBA" id="ARBA00048125"/>
    </source>
</evidence>
<dbReference type="Gramene" id="AET7Gv21193700.1">
    <property type="protein sequence ID" value="AET7Gv21193700.1"/>
    <property type="gene ID" value="AET7Gv21193700"/>
</dbReference>
<evidence type="ECO:0000313" key="12">
    <source>
        <dbReference type="Proteomes" id="UP000015105"/>
    </source>
</evidence>
<dbReference type="GO" id="GO:0005829">
    <property type="term" value="C:cytosol"/>
    <property type="evidence" value="ECO:0007669"/>
    <property type="project" value="TreeGrafter"/>
</dbReference>
<evidence type="ECO:0000256" key="2">
    <source>
        <dbReference type="ARBA" id="ARBA00022723"/>
    </source>
</evidence>
<keyword evidence="3" id="KW-0408">Iron</keyword>
<proteinExistence type="inferred from homology"/>
<dbReference type="PANTHER" id="PTHR21454:SF31">
    <property type="entry name" value="DIPHTHAMIDE BIOSYNTHESIS PROTEIN 3"/>
    <property type="match status" value="1"/>
</dbReference>
<dbReference type="Proteomes" id="UP000015105">
    <property type="component" value="Chromosome 7D"/>
</dbReference>
<reference evidence="12" key="1">
    <citation type="journal article" date="2014" name="Science">
        <title>Ancient hybridizations among the ancestral genomes of bread wheat.</title>
        <authorList>
            <consortium name="International Wheat Genome Sequencing Consortium,"/>
            <person name="Marcussen T."/>
            <person name="Sandve S.R."/>
            <person name="Heier L."/>
            <person name="Spannagl M."/>
            <person name="Pfeifer M."/>
            <person name="Jakobsen K.S."/>
            <person name="Wulff B.B."/>
            <person name="Steuernagel B."/>
            <person name="Mayer K.F."/>
            <person name="Olsen O.A."/>
        </authorList>
    </citation>
    <scope>NUCLEOTIDE SEQUENCE [LARGE SCALE GENOMIC DNA]</scope>
    <source>
        <strain evidence="12">cv. AL8/78</strain>
    </source>
</reference>
<dbReference type="EnsemblPlants" id="AET7Gv21193700.1">
    <property type="protein sequence ID" value="AET7Gv21193700.1"/>
    <property type="gene ID" value="AET7Gv21193700"/>
</dbReference>
<sequence length="132" mass="14544">GTAEKRPPLCPLARGLSLPSFLALVAAARNHRRTFCRSQLGFGPRRRATMSAYDEVEIEDMEWSEELGAYTYPCPCGDLFQITLADLRLGEEIARCPSCSLFLTVVYNEEDFADAKEPPQKPPAAPQPVAVA</sequence>
<dbReference type="GO" id="GO:0046872">
    <property type="term" value="F:metal ion binding"/>
    <property type="evidence" value="ECO:0007669"/>
    <property type="project" value="UniProtKB-KW"/>
</dbReference>
<name>A0A453T1W2_AEGTS</name>
<evidence type="ECO:0000256" key="5">
    <source>
        <dbReference type="ARBA" id="ARBA00036267"/>
    </source>
</evidence>
<evidence type="ECO:0000256" key="3">
    <source>
        <dbReference type="ARBA" id="ARBA00023004"/>
    </source>
</evidence>
<feature type="domain" description="DPH-type MB" evidence="10">
    <location>
        <begin position="52"/>
        <end position="108"/>
    </location>
</feature>
<comment type="catalytic activity">
    <reaction evidence="7">
        <text>2 [3Fe-4S](0)-[protein] + 2 Fe(2+)-[Dph3] + NADH = 2 [4Fe-4S](1+)-[protein] + 2 [Dph3] + NAD(+) + H(+)</text>
        <dbReference type="Rhea" id="RHEA:71239"/>
        <dbReference type="Rhea" id="RHEA-COMP:17997"/>
        <dbReference type="Rhea" id="RHEA-COMP:17998"/>
        <dbReference type="Rhea" id="RHEA-COMP:18001"/>
        <dbReference type="Rhea" id="RHEA-COMP:18002"/>
        <dbReference type="ChEBI" id="CHEBI:15378"/>
        <dbReference type="ChEBI" id="CHEBI:29033"/>
        <dbReference type="ChEBI" id="CHEBI:33723"/>
        <dbReference type="ChEBI" id="CHEBI:47402"/>
        <dbReference type="ChEBI" id="CHEBI:57540"/>
        <dbReference type="ChEBI" id="CHEBI:57945"/>
        <dbReference type="ChEBI" id="CHEBI:83228"/>
    </reaction>
</comment>
<dbReference type="InterPro" id="IPR044248">
    <property type="entry name" value="DPH3/4-like"/>
</dbReference>
<dbReference type="InterPro" id="IPR036671">
    <property type="entry name" value="DPH_MB_sf"/>
</dbReference>
<dbReference type="SUPFAM" id="SSF144217">
    <property type="entry name" value="CSL zinc finger"/>
    <property type="match status" value="1"/>
</dbReference>
<protein>
    <recommendedName>
        <fullName evidence="6">Diphthamide biosynthesis protein 3</fullName>
    </recommendedName>
</protein>
<reference evidence="12" key="2">
    <citation type="journal article" date="2017" name="Nat. Plants">
        <title>The Aegilops tauschii genome reveals multiple impacts of transposons.</title>
        <authorList>
            <person name="Zhao G."/>
            <person name="Zou C."/>
            <person name="Li K."/>
            <person name="Wang K."/>
            <person name="Li T."/>
            <person name="Gao L."/>
            <person name="Zhang X."/>
            <person name="Wang H."/>
            <person name="Yang Z."/>
            <person name="Liu X."/>
            <person name="Jiang W."/>
            <person name="Mao L."/>
            <person name="Kong X."/>
            <person name="Jiao Y."/>
            <person name="Jia J."/>
        </authorList>
    </citation>
    <scope>NUCLEOTIDE SEQUENCE [LARGE SCALE GENOMIC DNA]</scope>
    <source>
        <strain evidence="12">cv. AL8/78</strain>
    </source>
</reference>